<reference evidence="3 4" key="3">
    <citation type="journal article" date="2010" name="BMC Genomics">
        <title>Transcriptome sequencing and comparative analysis of cucumber flowers with different sex types.</title>
        <authorList>
            <person name="Guo S."/>
            <person name="Zheng Y."/>
            <person name="Joung J.G."/>
            <person name="Liu S."/>
            <person name="Zhang Z."/>
            <person name="Crasta O.R."/>
            <person name="Sobral B.W."/>
            <person name="Xu Y."/>
            <person name="Huang S."/>
            <person name="Fei Z."/>
        </authorList>
    </citation>
    <scope>NUCLEOTIDE SEQUENCE [LARGE SCALE GENOMIC DNA]</scope>
    <source>
        <strain evidence="4">cv. 9930</strain>
    </source>
</reference>
<protein>
    <submittedName>
        <fullName evidence="3">Uncharacterized protein</fullName>
    </submittedName>
</protein>
<dbReference type="Gramene" id="KGN54999">
    <property type="protein sequence ID" value="KGN54999"/>
    <property type="gene ID" value="Csa_4G620620"/>
</dbReference>
<dbReference type="OMA" id="PIPIWIN"/>
<name>A0A0A0L1W8_CUCSA</name>
<feature type="region of interest" description="Disordered" evidence="1">
    <location>
        <begin position="69"/>
        <end position="94"/>
    </location>
</feature>
<proteinExistence type="predicted"/>
<keyword evidence="2" id="KW-0732">Signal</keyword>
<accession>A0A0A0L1W8</accession>
<sequence>MGMIRLIFRSLALMVVHKQTAASKSTSPSRTGQQVCFVRSPIPIWINPPNKSTHAPNFSVSMGHVSRFGGGGGQGVDGDGTTGAGFNGGLGTGT</sequence>
<evidence type="ECO:0000256" key="1">
    <source>
        <dbReference type="SAM" id="MobiDB-lite"/>
    </source>
</evidence>
<organism evidence="3 4">
    <name type="scientific">Cucumis sativus</name>
    <name type="common">Cucumber</name>
    <dbReference type="NCBI Taxonomy" id="3659"/>
    <lineage>
        <taxon>Eukaryota</taxon>
        <taxon>Viridiplantae</taxon>
        <taxon>Streptophyta</taxon>
        <taxon>Embryophyta</taxon>
        <taxon>Tracheophyta</taxon>
        <taxon>Spermatophyta</taxon>
        <taxon>Magnoliopsida</taxon>
        <taxon>eudicotyledons</taxon>
        <taxon>Gunneridae</taxon>
        <taxon>Pentapetalae</taxon>
        <taxon>rosids</taxon>
        <taxon>fabids</taxon>
        <taxon>Cucurbitales</taxon>
        <taxon>Cucurbitaceae</taxon>
        <taxon>Benincaseae</taxon>
        <taxon>Cucumis</taxon>
    </lineage>
</organism>
<reference evidence="3 4" key="1">
    <citation type="journal article" date="2009" name="Nat. Genet.">
        <title>The genome of the cucumber, Cucumis sativus L.</title>
        <authorList>
            <person name="Huang S."/>
            <person name="Li R."/>
            <person name="Zhang Z."/>
            <person name="Li L."/>
            <person name="Gu X."/>
            <person name="Fan W."/>
            <person name="Lucas W.J."/>
            <person name="Wang X."/>
            <person name="Xie B."/>
            <person name="Ni P."/>
            <person name="Ren Y."/>
            <person name="Zhu H."/>
            <person name="Li J."/>
            <person name="Lin K."/>
            <person name="Jin W."/>
            <person name="Fei Z."/>
            <person name="Li G."/>
            <person name="Staub J."/>
            <person name="Kilian A."/>
            <person name="van der Vossen E.A."/>
            <person name="Wu Y."/>
            <person name="Guo J."/>
            <person name="He J."/>
            <person name="Jia Z."/>
            <person name="Ren Y."/>
            <person name="Tian G."/>
            <person name="Lu Y."/>
            <person name="Ruan J."/>
            <person name="Qian W."/>
            <person name="Wang M."/>
            <person name="Huang Q."/>
            <person name="Li B."/>
            <person name="Xuan Z."/>
            <person name="Cao J."/>
            <person name="Asan"/>
            <person name="Wu Z."/>
            <person name="Zhang J."/>
            <person name="Cai Q."/>
            <person name="Bai Y."/>
            <person name="Zhao B."/>
            <person name="Han Y."/>
            <person name="Li Y."/>
            <person name="Li X."/>
            <person name="Wang S."/>
            <person name="Shi Q."/>
            <person name="Liu S."/>
            <person name="Cho W.K."/>
            <person name="Kim J.Y."/>
            <person name="Xu Y."/>
            <person name="Heller-Uszynska K."/>
            <person name="Miao H."/>
            <person name="Cheng Z."/>
            <person name="Zhang S."/>
            <person name="Wu J."/>
            <person name="Yang Y."/>
            <person name="Kang H."/>
            <person name="Li M."/>
            <person name="Liang H."/>
            <person name="Ren X."/>
            <person name="Shi Z."/>
            <person name="Wen M."/>
            <person name="Jian M."/>
            <person name="Yang H."/>
            <person name="Zhang G."/>
            <person name="Yang Z."/>
            <person name="Chen R."/>
            <person name="Liu S."/>
            <person name="Li J."/>
            <person name="Ma L."/>
            <person name="Liu H."/>
            <person name="Zhou Y."/>
            <person name="Zhao J."/>
            <person name="Fang X."/>
            <person name="Li G."/>
            <person name="Fang L."/>
            <person name="Li Y."/>
            <person name="Liu D."/>
            <person name="Zheng H."/>
            <person name="Zhang Y."/>
            <person name="Qin N."/>
            <person name="Li Z."/>
            <person name="Yang G."/>
            <person name="Yang S."/>
            <person name="Bolund L."/>
            <person name="Kristiansen K."/>
            <person name="Zheng H."/>
            <person name="Li S."/>
            <person name="Zhang X."/>
            <person name="Yang H."/>
            <person name="Wang J."/>
            <person name="Sun R."/>
            <person name="Zhang B."/>
            <person name="Jiang S."/>
            <person name="Wang J."/>
            <person name="Du Y."/>
            <person name="Li S."/>
        </authorList>
    </citation>
    <scope>NUCLEOTIDE SEQUENCE [LARGE SCALE GENOMIC DNA]</scope>
    <source>
        <strain evidence="4">cv. 9930</strain>
    </source>
</reference>
<evidence type="ECO:0000313" key="4">
    <source>
        <dbReference type="Proteomes" id="UP000029981"/>
    </source>
</evidence>
<evidence type="ECO:0000256" key="2">
    <source>
        <dbReference type="SAM" id="SignalP"/>
    </source>
</evidence>
<gene>
    <name evidence="3" type="ORF">Csa_4G620620</name>
</gene>
<evidence type="ECO:0000313" key="3">
    <source>
        <dbReference type="EMBL" id="KGN54999.1"/>
    </source>
</evidence>
<reference evidence="3 4" key="4">
    <citation type="journal article" date="2011" name="BMC Genomics">
        <title>RNA-Seq improves annotation of protein-coding genes in the cucumber genome.</title>
        <authorList>
            <person name="Li Z."/>
            <person name="Zhang Z."/>
            <person name="Yan P."/>
            <person name="Huang S."/>
            <person name="Fei Z."/>
            <person name="Lin K."/>
        </authorList>
    </citation>
    <scope>NUCLEOTIDE SEQUENCE [LARGE SCALE GENOMIC DNA]</scope>
    <source>
        <strain evidence="4">cv. 9930</strain>
    </source>
</reference>
<dbReference type="Proteomes" id="UP000029981">
    <property type="component" value="Chromosome 4"/>
</dbReference>
<reference evidence="3 4" key="2">
    <citation type="journal article" date="2009" name="PLoS ONE">
        <title>An integrated genetic and cytogenetic map of the cucumber genome.</title>
        <authorList>
            <person name="Ren Y."/>
            <person name="Zhang Z."/>
            <person name="Liu J."/>
            <person name="Staub J.E."/>
            <person name="Han Y."/>
            <person name="Cheng Z."/>
            <person name="Li X."/>
            <person name="Lu J."/>
            <person name="Miao H."/>
            <person name="Kang H."/>
            <person name="Xie B."/>
            <person name="Gu X."/>
            <person name="Wang X."/>
            <person name="Du Y."/>
            <person name="Jin W."/>
            <person name="Huang S."/>
        </authorList>
    </citation>
    <scope>NUCLEOTIDE SEQUENCE [LARGE SCALE GENOMIC DNA]</scope>
    <source>
        <strain evidence="4">cv. 9930</strain>
    </source>
</reference>
<feature type="chain" id="PRO_5001972728" evidence="2">
    <location>
        <begin position="23"/>
        <end position="94"/>
    </location>
</feature>
<keyword evidence="4" id="KW-1185">Reference proteome</keyword>
<dbReference type="EMBL" id="CM002925">
    <property type="protein sequence ID" value="KGN54999.1"/>
    <property type="molecule type" value="Genomic_DNA"/>
</dbReference>
<feature type="signal peptide" evidence="2">
    <location>
        <begin position="1"/>
        <end position="22"/>
    </location>
</feature>
<dbReference type="AlphaFoldDB" id="A0A0A0L1W8"/>